<dbReference type="STRING" id="559515.M4BLB4"/>
<dbReference type="Proteomes" id="UP000011713">
    <property type="component" value="Unassembled WGS sequence"/>
</dbReference>
<evidence type="ECO:0000313" key="1">
    <source>
        <dbReference type="EnsemblProtists" id="HpaP807199"/>
    </source>
</evidence>
<dbReference type="Gene3D" id="3.60.10.10">
    <property type="entry name" value="Endonuclease/exonuclease/phosphatase"/>
    <property type="match status" value="1"/>
</dbReference>
<dbReference type="EnsemblProtists" id="HpaT807199">
    <property type="protein sequence ID" value="HpaP807199"/>
    <property type="gene ID" value="HpaG807199"/>
</dbReference>
<organism evidence="1 2">
    <name type="scientific">Hyaloperonospora arabidopsidis (strain Emoy2)</name>
    <name type="common">Downy mildew agent</name>
    <name type="synonym">Peronospora arabidopsidis</name>
    <dbReference type="NCBI Taxonomy" id="559515"/>
    <lineage>
        <taxon>Eukaryota</taxon>
        <taxon>Sar</taxon>
        <taxon>Stramenopiles</taxon>
        <taxon>Oomycota</taxon>
        <taxon>Peronosporomycetes</taxon>
        <taxon>Peronosporales</taxon>
        <taxon>Peronosporaceae</taxon>
        <taxon>Hyaloperonospora</taxon>
    </lineage>
</organism>
<dbReference type="VEuPathDB" id="FungiDB:HpaG807199"/>
<protein>
    <submittedName>
        <fullName evidence="1">Uncharacterized protein</fullName>
    </submittedName>
</protein>
<dbReference type="HOGENOM" id="CLU_889820_0_0_1"/>
<proteinExistence type="predicted"/>
<dbReference type="EMBL" id="JH598375">
    <property type="status" value="NOT_ANNOTATED_CDS"/>
    <property type="molecule type" value="Genomic_DNA"/>
</dbReference>
<keyword evidence="2" id="KW-1185">Reference proteome</keyword>
<dbReference type="InParanoid" id="M4BLB4"/>
<reference evidence="2" key="1">
    <citation type="journal article" date="2010" name="Science">
        <title>Signatures of adaptation to obligate biotrophy in the Hyaloperonospora arabidopsidis genome.</title>
        <authorList>
            <person name="Baxter L."/>
            <person name="Tripathy S."/>
            <person name="Ishaque N."/>
            <person name="Boot N."/>
            <person name="Cabral A."/>
            <person name="Kemen E."/>
            <person name="Thines M."/>
            <person name="Ah-Fong A."/>
            <person name="Anderson R."/>
            <person name="Badejoko W."/>
            <person name="Bittner-Eddy P."/>
            <person name="Boore J.L."/>
            <person name="Chibucos M.C."/>
            <person name="Coates M."/>
            <person name="Dehal P."/>
            <person name="Delehaunty K."/>
            <person name="Dong S."/>
            <person name="Downton P."/>
            <person name="Dumas B."/>
            <person name="Fabro G."/>
            <person name="Fronick C."/>
            <person name="Fuerstenberg S.I."/>
            <person name="Fulton L."/>
            <person name="Gaulin E."/>
            <person name="Govers F."/>
            <person name="Hughes L."/>
            <person name="Humphray S."/>
            <person name="Jiang R.H."/>
            <person name="Judelson H."/>
            <person name="Kamoun S."/>
            <person name="Kyung K."/>
            <person name="Meijer H."/>
            <person name="Minx P."/>
            <person name="Morris P."/>
            <person name="Nelson J."/>
            <person name="Phuntumart V."/>
            <person name="Qutob D."/>
            <person name="Rehmany A."/>
            <person name="Rougon-Cardoso A."/>
            <person name="Ryden P."/>
            <person name="Torto-Alalibo T."/>
            <person name="Studholme D."/>
            <person name="Wang Y."/>
            <person name="Win J."/>
            <person name="Wood J."/>
            <person name="Clifton S.W."/>
            <person name="Rogers J."/>
            <person name="Van den Ackerveken G."/>
            <person name="Jones J.D."/>
            <person name="McDowell J.M."/>
            <person name="Beynon J."/>
            <person name="Tyler B.M."/>
        </authorList>
    </citation>
    <scope>NUCLEOTIDE SEQUENCE [LARGE SCALE GENOMIC DNA]</scope>
    <source>
        <strain evidence="2">Emoy2</strain>
    </source>
</reference>
<evidence type="ECO:0000313" key="2">
    <source>
        <dbReference type="Proteomes" id="UP000011713"/>
    </source>
</evidence>
<dbReference type="SUPFAM" id="SSF56219">
    <property type="entry name" value="DNase I-like"/>
    <property type="match status" value="1"/>
</dbReference>
<name>M4BLB4_HYAAE</name>
<dbReference type="InterPro" id="IPR036691">
    <property type="entry name" value="Endo/exonu/phosph_ase_sf"/>
</dbReference>
<accession>M4BLB4</accession>
<reference evidence="1" key="2">
    <citation type="submission" date="2015-06" db="UniProtKB">
        <authorList>
            <consortium name="EnsemblProtists"/>
        </authorList>
    </citation>
    <scope>IDENTIFICATION</scope>
    <source>
        <strain evidence="1">Emoy2</strain>
    </source>
</reference>
<sequence>MEHPLTQKLFSHPTAIQTHRHGRTVHPLCHSQNVRGFPLAAQRSWMGGWKKQSHRSHPNVWRLQETHIASEVEARSAAQLWTSLWGRQHITPVDGTSYWSVSGDKTGGVALLLDPRQRHVCQPWQQELWSKRFIALVVDDTLFIDVYAPNDRHEREDFFEGLRRWPWPQLEVIFFVNCNCVQSPHFDRLGSRRSGRPESPASDKLISTLDPEDAQALASSALEDDVVKPLDYFTYWNAQSASHIDRFYVCKTWTLTVQQVQVRLPVSFSDHLQKHYTCHPKARPCVIAVNRGSFYIQSAPRRRPKSTVTSWTS</sequence>
<dbReference type="AlphaFoldDB" id="M4BLB4"/>